<keyword evidence="2" id="KW-1185">Reference proteome</keyword>
<reference evidence="2" key="1">
    <citation type="journal article" date="2023" name="Nat. Plants">
        <title>Single-cell RNA sequencing provides a high-resolution roadmap for understanding the multicellular compartmentation of specialized metabolism.</title>
        <authorList>
            <person name="Sun S."/>
            <person name="Shen X."/>
            <person name="Li Y."/>
            <person name="Li Y."/>
            <person name="Wang S."/>
            <person name="Li R."/>
            <person name="Zhang H."/>
            <person name="Shen G."/>
            <person name="Guo B."/>
            <person name="Wei J."/>
            <person name="Xu J."/>
            <person name="St-Pierre B."/>
            <person name="Chen S."/>
            <person name="Sun C."/>
        </authorList>
    </citation>
    <scope>NUCLEOTIDE SEQUENCE [LARGE SCALE GENOMIC DNA]</scope>
</reference>
<name>A0ACC0BIX5_CATRO</name>
<dbReference type="EMBL" id="CM044703">
    <property type="protein sequence ID" value="KAI5672616.1"/>
    <property type="molecule type" value="Genomic_DNA"/>
</dbReference>
<protein>
    <submittedName>
        <fullName evidence="1">Uncharacterized protein</fullName>
    </submittedName>
</protein>
<accession>A0ACC0BIX5</accession>
<dbReference type="Proteomes" id="UP001060085">
    <property type="component" value="Linkage Group LG03"/>
</dbReference>
<evidence type="ECO:0000313" key="2">
    <source>
        <dbReference type="Proteomes" id="UP001060085"/>
    </source>
</evidence>
<comment type="caution">
    <text evidence="1">The sequence shown here is derived from an EMBL/GenBank/DDBJ whole genome shotgun (WGS) entry which is preliminary data.</text>
</comment>
<evidence type="ECO:0000313" key="1">
    <source>
        <dbReference type="EMBL" id="KAI5672616.1"/>
    </source>
</evidence>
<sequence length="121" mass="12787">MRNHKVDKPGLDMGVVDLGGLGHLVVKFAKAFSLKVTTIGTTPSKRGDAINVLGADGFLLSHDDEQMKAAIGTFDAIIDMLAVVHPIAPVLDLLRSQGKLLLLEAPSQSLELPPIPLLSGQ</sequence>
<gene>
    <name evidence="1" type="ORF">M9H77_12980</name>
</gene>
<organism evidence="1 2">
    <name type="scientific">Catharanthus roseus</name>
    <name type="common">Madagascar periwinkle</name>
    <name type="synonym">Vinca rosea</name>
    <dbReference type="NCBI Taxonomy" id="4058"/>
    <lineage>
        <taxon>Eukaryota</taxon>
        <taxon>Viridiplantae</taxon>
        <taxon>Streptophyta</taxon>
        <taxon>Embryophyta</taxon>
        <taxon>Tracheophyta</taxon>
        <taxon>Spermatophyta</taxon>
        <taxon>Magnoliopsida</taxon>
        <taxon>eudicotyledons</taxon>
        <taxon>Gunneridae</taxon>
        <taxon>Pentapetalae</taxon>
        <taxon>asterids</taxon>
        <taxon>lamiids</taxon>
        <taxon>Gentianales</taxon>
        <taxon>Apocynaceae</taxon>
        <taxon>Rauvolfioideae</taxon>
        <taxon>Vinceae</taxon>
        <taxon>Catharanthinae</taxon>
        <taxon>Catharanthus</taxon>
    </lineage>
</organism>
<proteinExistence type="predicted"/>